<dbReference type="VEuPathDB" id="TriTrypDB:TcCLB.504741.230"/>
<feature type="region of interest" description="Disordered" evidence="2">
    <location>
        <begin position="123"/>
        <end position="142"/>
    </location>
</feature>
<evidence type="ECO:0000313" key="4">
    <source>
        <dbReference type="Proteomes" id="UP000246121"/>
    </source>
</evidence>
<dbReference type="VEuPathDB" id="TriTrypDB:TcG_08757"/>
<dbReference type="VEuPathDB" id="TriTrypDB:TcBrA4_0100630"/>
<sequence>MSTDFLHSSETNPRHHFESATALRNAVLSKGDEYSEYERSILEEINELRRDPVAYSFVVESEATVGYPFVRDDPEPAECTEMTLEQLRVYIEDFRRERREVRDFLQHLQKEWADAESAMKERWSAEDVERSKKSKRGSATLRKQRVLVHKEEDYAGERQRAAQELTDHYTQQAREAKSKLTQLERSCRWAVDGANLIIKCAHELREANAVPELEYSRSLTLAARDVGKECHGAPAIGMQSPQSSLFSPLLPPSITTGDEDRIRFTQSPSTASTRQGSSVLRLSIVPSSPAEENRHAALPPKNSIRHDAGGVVDVLFTRREENGERAPTPLLKVGTNSLQNEPPHGFHSHDFSSECDCLAKLAMKACGKYGYYSAAIRGVRICGAFSPRKMLIQMLLGTRVPQFTVPAPTAPNDSCEPFTSSQTKQTKATPLLWANGRLLGIGWVRAINGTVSVTALVATSFEELSLIHERRDFTLPQLHRILNTSCSAYTRTEQIRPAVMHIQSLLGVQVVEPVAHPILVDKEQRVARLLVRADPNCVEVTATVSCVSEAIPSIPLLDRELLLVQRSRDDIEKVEILLDTQAAWHRWSGHPLLVHIFERDKTAHGVKSFKNIGFVRVIPLQRGGDWFMDSRQFTSPSSTREKDTAVVGVPPLLVHKRYVGPMEGQAESCGWPLVTVNFQELCATLIEPLRGKWIACGEMQHVAIQIPKVAYLEKSIKDVRVLLEKEQAFFEWEATSGSQERMNEVIKSKMATLKVAENELQEKEGPMQQELAQLQKNMVKKRGKEMAKLKRQEEELRQRMDDMKKNVEELRQSLSNAQEDLVQLGREYALRVKRQRNLRKEYERLRDRTDRTKPLIVEVVLVTDETTRSTVAENTRLQPTNNACTLYEGDVRLTLGFKGCALLLVNEQEVVRWEVRPG</sequence>
<dbReference type="VEuPathDB" id="TriTrypDB:BCY84_02956"/>
<name>A0A2V2VTF9_TRYCR</name>
<dbReference type="VEuPathDB" id="TriTrypDB:TcYC6_0076140"/>
<dbReference type="VEuPathDB" id="TriTrypDB:ECC02_004382"/>
<keyword evidence="1" id="KW-0175">Coiled coil</keyword>
<feature type="coiled-coil region" evidence="1">
    <location>
        <begin position="779"/>
        <end position="827"/>
    </location>
</feature>
<comment type="caution">
    <text evidence="3">The sequence shown here is derived from an EMBL/GenBank/DDBJ whole genome shotgun (WGS) entry which is preliminary data.</text>
</comment>
<organism evidence="3 4">
    <name type="scientific">Trypanosoma cruzi</name>
    <dbReference type="NCBI Taxonomy" id="5693"/>
    <lineage>
        <taxon>Eukaryota</taxon>
        <taxon>Discoba</taxon>
        <taxon>Euglenozoa</taxon>
        <taxon>Kinetoplastea</taxon>
        <taxon>Metakinetoplastina</taxon>
        <taxon>Trypanosomatida</taxon>
        <taxon>Trypanosomatidae</taxon>
        <taxon>Trypanosoma</taxon>
        <taxon>Schizotrypanum</taxon>
    </lineage>
</organism>
<gene>
    <name evidence="3" type="ORF">C4B63_9g226</name>
</gene>
<dbReference type="VEuPathDB" id="TriTrypDB:Tc_MARK_6465"/>
<dbReference type="VEuPathDB" id="TriTrypDB:TcCLB.511621.130"/>
<dbReference type="VEuPathDB" id="TriTrypDB:TCDM_05507"/>
<dbReference type="EMBL" id="PRFA01000009">
    <property type="protein sequence ID" value="PWU99520.1"/>
    <property type="molecule type" value="Genomic_DNA"/>
</dbReference>
<feature type="compositionally biased region" description="Basic residues" evidence="2">
    <location>
        <begin position="132"/>
        <end position="142"/>
    </location>
</feature>
<dbReference type="Proteomes" id="UP000246121">
    <property type="component" value="Unassembled WGS sequence"/>
</dbReference>
<proteinExistence type="predicted"/>
<evidence type="ECO:0000313" key="3">
    <source>
        <dbReference type="EMBL" id="PWU99520.1"/>
    </source>
</evidence>
<dbReference type="AlphaFoldDB" id="A0A2V2VTF9"/>
<evidence type="ECO:0000256" key="1">
    <source>
        <dbReference type="SAM" id="Coils"/>
    </source>
</evidence>
<evidence type="ECO:0000256" key="2">
    <source>
        <dbReference type="SAM" id="MobiDB-lite"/>
    </source>
</evidence>
<dbReference type="VEuPathDB" id="TriTrypDB:C3747_181g11"/>
<reference evidence="3 4" key="1">
    <citation type="journal article" date="2018" name="Microb. Genom.">
        <title>Expanding an expanded genome: long-read sequencing of Trypanosoma cruzi.</title>
        <authorList>
            <person name="Berna L."/>
            <person name="Rodriguez M."/>
            <person name="Chiribao M.L."/>
            <person name="Parodi-Talice A."/>
            <person name="Pita S."/>
            <person name="Rijo G."/>
            <person name="Alvarez-Valin F."/>
            <person name="Robello C."/>
        </authorList>
    </citation>
    <scope>NUCLEOTIDE SEQUENCE [LARGE SCALE GENOMIC DNA]</scope>
    <source>
        <strain evidence="3 4">Dm28c</strain>
    </source>
</reference>
<dbReference type="VEuPathDB" id="TriTrypDB:TcCL_NonESM08059"/>
<dbReference type="VEuPathDB" id="TriTrypDB:C4B63_9g226"/>
<protein>
    <submittedName>
        <fullName evidence="3">Uncharacterized protein</fullName>
    </submittedName>
</protein>
<accession>A0A2V2VTF9</accession>
<dbReference type="VEuPathDB" id="TriTrypDB:TCSYLVIO_000449"/>